<proteinExistence type="predicted"/>
<name>A0AAD1X8K4_EUPCR</name>
<evidence type="ECO:0000313" key="2">
    <source>
        <dbReference type="EMBL" id="CAI2364934.1"/>
    </source>
</evidence>
<comment type="caution">
    <text evidence="2">The sequence shown here is derived from an EMBL/GenBank/DDBJ whole genome shotgun (WGS) entry which is preliminary data.</text>
</comment>
<sequence>METLSTEKGKDTFGEKGGALDSVKTEDQHEIIEISDSSDKCTLDQPPTENTQATEDSYPYPCGKNLKVHKTLNFHNHINLTKIWNENKVTSNNYRYCFQPEGNQIPKVINIGYLEWILRIRDEPSILVPFTNRVITTKPPKMGKTSKEEDQAMWPPNEGGPKGILKRRELLIDNEMIVAKVRDDIKKQIQHEQQLRERIEDIRNEEIAQKLEMSPNTKKKVTFSTSAKGGNSEGDLCSENLSDNCAIISDTDDTSSEIGINTTEDESSKDQEMASEDTSKEMASEDTSKESEYESDGQEEIDCDLEIDERYKPDWIDKADKIAENRMRYNAHNAREIKINSNSFIWNRKILKSNIKGRFVAQKSFQQI</sequence>
<accession>A0AAD1X8K4</accession>
<gene>
    <name evidence="2" type="ORF">ECRASSUSDP1_LOCUS6284</name>
</gene>
<protein>
    <submittedName>
        <fullName evidence="2">Uncharacterized protein</fullName>
    </submittedName>
</protein>
<feature type="compositionally biased region" description="Basic and acidic residues" evidence="1">
    <location>
        <begin position="1"/>
        <end position="14"/>
    </location>
</feature>
<feature type="compositionally biased region" description="Polar residues" evidence="1">
    <location>
        <begin position="45"/>
        <end position="55"/>
    </location>
</feature>
<feature type="region of interest" description="Disordered" evidence="1">
    <location>
        <begin position="138"/>
        <end position="160"/>
    </location>
</feature>
<dbReference type="AlphaFoldDB" id="A0AAD1X8K4"/>
<evidence type="ECO:0000256" key="1">
    <source>
        <dbReference type="SAM" id="MobiDB-lite"/>
    </source>
</evidence>
<feature type="compositionally biased region" description="Basic and acidic residues" evidence="1">
    <location>
        <begin position="266"/>
        <end position="292"/>
    </location>
</feature>
<evidence type="ECO:0000313" key="3">
    <source>
        <dbReference type="Proteomes" id="UP001295684"/>
    </source>
</evidence>
<organism evidence="2 3">
    <name type="scientific">Euplotes crassus</name>
    <dbReference type="NCBI Taxonomy" id="5936"/>
    <lineage>
        <taxon>Eukaryota</taxon>
        <taxon>Sar</taxon>
        <taxon>Alveolata</taxon>
        <taxon>Ciliophora</taxon>
        <taxon>Intramacronucleata</taxon>
        <taxon>Spirotrichea</taxon>
        <taxon>Hypotrichia</taxon>
        <taxon>Euplotida</taxon>
        <taxon>Euplotidae</taxon>
        <taxon>Moneuplotes</taxon>
    </lineage>
</organism>
<feature type="region of interest" description="Disordered" evidence="1">
    <location>
        <begin position="210"/>
        <end position="301"/>
    </location>
</feature>
<feature type="region of interest" description="Disordered" evidence="1">
    <location>
        <begin position="1"/>
        <end position="57"/>
    </location>
</feature>
<dbReference type="EMBL" id="CAMPGE010006089">
    <property type="protein sequence ID" value="CAI2364934.1"/>
    <property type="molecule type" value="Genomic_DNA"/>
</dbReference>
<dbReference type="Proteomes" id="UP001295684">
    <property type="component" value="Unassembled WGS sequence"/>
</dbReference>
<reference evidence="2" key="1">
    <citation type="submission" date="2023-07" db="EMBL/GenBank/DDBJ databases">
        <authorList>
            <consortium name="AG Swart"/>
            <person name="Singh M."/>
            <person name="Singh A."/>
            <person name="Seah K."/>
            <person name="Emmerich C."/>
        </authorList>
    </citation>
    <scope>NUCLEOTIDE SEQUENCE</scope>
    <source>
        <strain evidence="2">DP1</strain>
    </source>
</reference>
<feature type="compositionally biased region" description="Basic and acidic residues" evidence="1">
    <location>
        <begin position="23"/>
        <end position="42"/>
    </location>
</feature>
<keyword evidence="3" id="KW-1185">Reference proteome</keyword>